<dbReference type="PANTHER" id="PTHR46093:SF18">
    <property type="entry name" value="FIBRONECTIN TYPE-III DOMAIN-CONTAINING PROTEIN"/>
    <property type="match status" value="1"/>
</dbReference>
<keyword evidence="1" id="KW-0880">Kelch repeat</keyword>
<name>A0A8H4EK42_GIGMA</name>
<dbReference type="Proteomes" id="UP000439903">
    <property type="component" value="Unassembled WGS sequence"/>
</dbReference>
<evidence type="ECO:0000313" key="5">
    <source>
        <dbReference type="EMBL" id="KAF0501619.1"/>
    </source>
</evidence>
<keyword evidence="3" id="KW-0812">Transmembrane</keyword>
<gene>
    <name evidence="5" type="ORF">F8M41_019969</name>
</gene>
<sequence length="435" mass="47027">MDNFLCFLWLVILLLDLFITKSMSAFVPTSRYYQGSVIIGNKIYFLGGIDKTGTGTNNIFYLDVSSPFYSVNPKWTDLTSVAPIPVNSAFAPSCVGGSNKDTIFLFEHHRTNNDNSTSLVTFAFDSTTQKWSAPTTSGAIPQTRQDMRAVVDNNGNIYINGGFEPSITQKSYNSTFILNSLSLSWTNGPNAPIIRSAYTATLLSSGLILYIGGTNDDPSPEINMNSISVYNTNIGTWSLMNAIGDVIAPRQSHSAVLNKNGFIVIYGGAANNYTVAPNPALATLDTNSMPYKWSAKQFNSVYAPPPLAYHSAQIFGDYMFIAFGVSLINAKFDLATAPNNNIFILDTSNYTWVSSIINVNVNSSFVGPPNPNPTTSTSSTPAGNNSSPITIPLIAGLGSLLGAFIIIASIIGIVFCCRKKKRQHYYATAGTNTRI</sequence>
<proteinExistence type="predicted"/>
<keyword evidence="4" id="KW-0732">Signal</keyword>
<evidence type="ECO:0000256" key="1">
    <source>
        <dbReference type="ARBA" id="ARBA00022441"/>
    </source>
</evidence>
<accession>A0A8H4EK42</accession>
<evidence type="ECO:0000256" key="2">
    <source>
        <dbReference type="ARBA" id="ARBA00022737"/>
    </source>
</evidence>
<evidence type="ECO:0000256" key="4">
    <source>
        <dbReference type="SAM" id="SignalP"/>
    </source>
</evidence>
<evidence type="ECO:0000256" key="3">
    <source>
        <dbReference type="SAM" id="Phobius"/>
    </source>
</evidence>
<dbReference type="SUPFAM" id="SSF117281">
    <property type="entry name" value="Kelch motif"/>
    <property type="match status" value="2"/>
</dbReference>
<organism evidence="5 6">
    <name type="scientific">Gigaspora margarita</name>
    <dbReference type="NCBI Taxonomy" id="4874"/>
    <lineage>
        <taxon>Eukaryota</taxon>
        <taxon>Fungi</taxon>
        <taxon>Fungi incertae sedis</taxon>
        <taxon>Mucoromycota</taxon>
        <taxon>Glomeromycotina</taxon>
        <taxon>Glomeromycetes</taxon>
        <taxon>Diversisporales</taxon>
        <taxon>Gigasporaceae</taxon>
        <taxon>Gigaspora</taxon>
    </lineage>
</organism>
<dbReference type="Pfam" id="PF01344">
    <property type="entry name" value="Kelch_1"/>
    <property type="match status" value="1"/>
</dbReference>
<dbReference type="EMBL" id="WTPW01000534">
    <property type="protein sequence ID" value="KAF0501619.1"/>
    <property type="molecule type" value="Genomic_DNA"/>
</dbReference>
<feature type="signal peptide" evidence="4">
    <location>
        <begin position="1"/>
        <end position="24"/>
    </location>
</feature>
<reference evidence="5 6" key="1">
    <citation type="journal article" date="2019" name="Environ. Microbiol.">
        <title>At the nexus of three kingdoms: the genome of the mycorrhizal fungus Gigaspora margarita provides insights into plant, endobacterial and fungal interactions.</title>
        <authorList>
            <person name="Venice F."/>
            <person name="Ghignone S."/>
            <person name="Salvioli di Fossalunga A."/>
            <person name="Amselem J."/>
            <person name="Novero M."/>
            <person name="Xianan X."/>
            <person name="Sedzielewska Toro K."/>
            <person name="Morin E."/>
            <person name="Lipzen A."/>
            <person name="Grigoriev I.V."/>
            <person name="Henrissat B."/>
            <person name="Martin F.M."/>
            <person name="Bonfante P."/>
        </authorList>
    </citation>
    <scope>NUCLEOTIDE SEQUENCE [LARGE SCALE GENOMIC DNA]</scope>
    <source>
        <strain evidence="5 6">BEG34</strain>
    </source>
</reference>
<dbReference type="AlphaFoldDB" id="A0A8H4EK42"/>
<keyword evidence="3" id="KW-1133">Transmembrane helix</keyword>
<keyword evidence="6" id="KW-1185">Reference proteome</keyword>
<dbReference type="OrthoDB" id="432528at2759"/>
<feature type="chain" id="PRO_5034542519" evidence="4">
    <location>
        <begin position="25"/>
        <end position="435"/>
    </location>
</feature>
<dbReference type="InterPro" id="IPR015915">
    <property type="entry name" value="Kelch-typ_b-propeller"/>
</dbReference>
<feature type="transmembrane region" description="Helical" evidence="3">
    <location>
        <begin position="393"/>
        <end position="416"/>
    </location>
</feature>
<dbReference type="PANTHER" id="PTHR46093">
    <property type="entry name" value="ACYL-COA-BINDING DOMAIN-CONTAINING PROTEIN 5"/>
    <property type="match status" value="1"/>
</dbReference>
<dbReference type="Pfam" id="PF24681">
    <property type="entry name" value="Kelch_KLHDC2_KLHL20_DRC7"/>
    <property type="match status" value="1"/>
</dbReference>
<keyword evidence="3" id="KW-0472">Membrane</keyword>
<evidence type="ECO:0000313" key="6">
    <source>
        <dbReference type="Proteomes" id="UP000439903"/>
    </source>
</evidence>
<dbReference type="InterPro" id="IPR006652">
    <property type="entry name" value="Kelch_1"/>
</dbReference>
<comment type="caution">
    <text evidence="5">The sequence shown here is derived from an EMBL/GenBank/DDBJ whole genome shotgun (WGS) entry which is preliminary data.</text>
</comment>
<keyword evidence="2" id="KW-0677">Repeat</keyword>
<dbReference type="Gene3D" id="2.120.10.80">
    <property type="entry name" value="Kelch-type beta propeller"/>
    <property type="match status" value="2"/>
</dbReference>
<protein>
    <submittedName>
        <fullName evidence="5">Kelch repeat protein</fullName>
    </submittedName>
</protein>